<reference evidence="1 2" key="1">
    <citation type="journal article" date="2019" name="Sci. Data">
        <title>Hybrid genome assembly and annotation of Danionella translucida.</title>
        <authorList>
            <person name="Kadobianskyi M."/>
            <person name="Schulze L."/>
            <person name="Schuelke M."/>
            <person name="Judkewitz B."/>
        </authorList>
    </citation>
    <scope>NUCLEOTIDE SEQUENCE [LARGE SCALE GENOMIC DNA]</scope>
    <source>
        <strain evidence="1 2">Bolton</strain>
    </source>
</reference>
<dbReference type="Pfam" id="PF13646">
    <property type="entry name" value="HEAT_2"/>
    <property type="match status" value="1"/>
</dbReference>
<dbReference type="AlphaFoldDB" id="A0A553MQE3"/>
<sequence length="571" mass="64636">LIKTMNLQKVKRRSELQSKRREEHLFKQLLNHASQRLSFSEDVIKEMGTISFKTFDFSKLFHATGPLAPNTMCKKELRKQEARCKVNSLVQEQSGALEQASDMITKTSFITQGDNVFNKKKPFTNPQTKGACAELLETREKRKQQRNGQKKHIDMQNCMNKCKKTVNPIEVPQAPRLQDILTPQDVDHVLENILFTEQSRALKSARTWIKQMKMESLDTTEFNMEDSSMRKLPVAELSTLCYAIDKWRSACNISIPIQFVTIKYLKRALIDGNSQVRLEAIITCASGAVNGLREELGPGKADPSETGADSLVAAQCLAIEGDTSQSVIQRLLSHHFLQHAPSDQEQSMALLSKISSKTDLSNKLIHLMWTDWSRAVRHAAARALSNLDNGREMHNELSTKLEEGPSVSRLEALIFISQLKIMTPKLLPSFLRCFTDDSEAVRKQACQTAESLLLSDQLVLDQLANLLQNDPLWEVKVEAINALGKMGWKVPDLQELLICAVHHEEPRVQIAACEALSTSNIKNPQLEQFLQERYALESNKEVQRHIERLLKGHGYSLYGDQSQLNEIKLQV</sequence>
<proteinExistence type="predicted"/>
<dbReference type="GO" id="GO:0016491">
    <property type="term" value="F:oxidoreductase activity"/>
    <property type="evidence" value="ECO:0007669"/>
    <property type="project" value="TreeGrafter"/>
</dbReference>
<name>A0A553MQE3_9TELE</name>
<protein>
    <submittedName>
        <fullName evidence="1">Uncharacterized protein</fullName>
    </submittedName>
</protein>
<comment type="caution">
    <text evidence="1">The sequence shown here is derived from an EMBL/GenBank/DDBJ whole genome shotgun (WGS) entry which is preliminary data.</text>
</comment>
<dbReference type="STRING" id="623744.A0A553MQE3"/>
<dbReference type="OrthoDB" id="5980716at2759"/>
<dbReference type="EMBL" id="SRMA01027325">
    <property type="protein sequence ID" value="TRY55401.1"/>
    <property type="molecule type" value="Genomic_DNA"/>
</dbReference>
<dbReference type="Proteomes" id="UP000316079">
    <property type="component" value="Unassembled WGS sequence"/>
</dbReference>
<accession>A0A553MQE3</accession>
<dbReference type="PANTHER" id="PTHR12697:SF20">
    <property type="entry name" value="HEAT REPEAT-CONTAINING PROTEIN 4"/>
    <property type="match status" value="1"/>
</dbReference>
<organism evidence="1 2">
    <name type="scientific">Danionella cerebrum</name>
    <dbReference type="NCBI Taxonomy" id="2873325"/>
    <lineage>
        <taxon>Eukaryota</taxon>
        <taxon>Metazoa</taxon>
        <taxon>Chordata</taxon>
        <taxon>Craniata</taxon>
        <taxon>Vertebrata</taxon>
        <taxon>Euteleostomi</taxon>
        <taxon>Actinopterygii</taxon>
        <taxon>Neopterygii</taxon>
        <taxon>Teleostei</taxon>
        <taxon>Ostariophysi</taxon>
        <taxon>Cypriniformes</taxon>
        <taxon>Danionidae</taxon>
        <taxon>Danioninae</taxon>
        <taxon>Danionella</taxon>
    </lineage>
</organism>
<gene>
    <name evidence="1" type="ORF">DNTS_034417</name>
</gene>
<evidence type="ECO:0000313" key="1">
    <source>
        <dbReference type="EMBL" id="TRY55401.1"/>
    </source>
</evidence>
<evidence type="ECO:0000313" key="2">
    <source>
        <dbReference type="Proteomes" id="UP000316079"/>
    </source>
</evidence>
<dbReference type="Gene3D" id="1.25.10.10">
    <property type="entry name" value="Leucine-rich Repeat Variant"/>
    <property type="match status" value="1"/>
</dbReference>
<dbReference type="InterPro" id="IPR016024">
    <property type="entry name" value="ARM-type_fold"/>
</dbReference>
<dbReference type="InterPro" id="IPR011989">
    <property type="entry name" value="ARM-like"/>
</dbReference>
<keyword evidence="2" id="KW-1185">Reference proteome</keyword>
<feature type="non-terminal residue" evidence="1">
    <location>
        <position position="1"/>
    </location>
</feature>
<dbReference type="PANTHER" id="PTHR12697">
    <property type="entry name" value="PBS LYASE HEAT-LIKE PROTEIN"/>
    <property type="match status" value="1"/>
</dbReference>
<dbReference type="SUPFAM" id="SSF48371">
    <property type="entry name" value="ARM repeat"/>
    <property type="match status" value="1"/>
</dbReference>